<dbReference type="EMBL" id="ASHM01000640">
    <property type="protein sequence ID" value="PNY05125.1"/>
    <property type="molecule type" value="Genomic_DNA"/>
</dbReference>
<proteinExistence type="predicted"/>
<feature type="region of interest" description="Disordered" evidence="1">
    <location>
        <begin position="26"/>
        <end position="58"/>
    </location>
</feature>
<organism evidence="2 3">
    <name type="scientific">Trifolium pratense</name>
    <name type="common">Red clover</name>
    <dbReference type="NCBI Taxonomy" id="57577"/>
    <lineage>
        <taxon>Eukaryota</taxon>
        <taxon>Viridiplantae</taxon>
        <taxon>Streptophyta</taxon>
        <taxon>Embryophyta</taxon>
        <taxon>Tracheophyta</taxon>
        <taxon>Spermatophyta</taxon>
        <taxon>Magnoliopsida</taxon>
        <taxon>eudicotyledons</taxon>
        <taxon>Gunneridae</taxon>
        <taxon>Pentapetalae</taxon>
        <taxon>rosids</taxon>
        <taxon>fabids</taxon>
        <taxon>Fabales</taxon>
        <taxon>Fabaceae</taxon>
        <taxon>Papilionoideae</taxon>
        <taxon>50 kb inversion clade</taxon>
        <taxon>NPAAA clade</taxon>
        <taxon>Hologalegina</taxon>
        <taxon>IRL clade</taxon>
        <taxon>Trifolieae</taxon>
        <taxon>Trifolium</taxon>
    </lineage>
</organism>
<evidence type="ECO:0000313" key="3">
    <source>
        <dbReference type="Proteomes" id="UP000236291"/>
    </source>
</evidence>
<comment type="caution">
    <text evidence="2">The sequence shown here is derived from an EMBL/GenBank/DDBJ whole genome shotgun (WGS) entry which is preliminary data.</text>
</comment>
<sequence length="58" mass="5955">MSANASTSEIALTVLVEEGSITLSLGSNAHANNSSPQKSPGPGPIQHELKNPARPPFC</sequence>
<protein>
    <submittedName>
        <fullName evidence="2">Uncharacterized protein</fullName>
    </submittedName>
</protein>
<reference evidence="2 3" key="2">
    <citation type="journal article" date="2017" name="Front. Plant Sci.">
        <title>Gene Classification and Mining of Molecular Markers Useful in Red Clover (Trifolium pratense) Breeding.</title>
        <authorList>
            <person name="Istvanek J."/>
            <person name="Dluhosova J."/>
            <person name="Dluhos P."/>
            <person name="Patkova L."/>
            <person name="Nedelnik J."/>
            <person name="Repkova J."/>
        </authorList>
    </citation>
    <scope>NUCLEOTIDE SEQUENCE [LARGE SCALE GENOMIC DNA]</scope>
    <source>
        <strain evidence="3">cv. Tatra</strain>
        <tissue evidence="2">Young leaves</tissue>
    </source>
</reference>
<reference evidence="2 3" key="1">
    <citation type="journal article" date="2014" name="Am. J. Bot.">
        <title>Genome assembly and annotation for red clover (Trifolium pratense; Fabaceae).</title>
        <authorList>
            <person name="Istvanek J."/>
            <person name="Jaros M."/>
            <person name="Krenek A."/>
            <person name="Repkova J."/>
        </authorList>
    </citation>
    <scope>NUCLEOTIDE SEQUENCE [LARGE SCALE GENOMIC DNA]</scope>
    <source>
        <strain evidence="3">cv. Tatra</strain>
        <tissue evidence="2">Young leaves</tissue>
    </source>
</reference>
<feature type="compositionally biased region" description="Polar residues" evidence="1">
    <location>
        <begin position="26"/>
        <end position="38"/>
    </location>
</feature>
<evidence type="ECO:0000313" key="2">
    <source>
        <dbReference type="EMBL" id="PNY05125.1"/>
    </source>
</evidence>
<gene>
    <name evidence="2" type="ORF">L195_g001565</name>
</gene>
<accession>A0A2K3NQ13</accession>
<evidence type="ECO:0000256" key="1">
    <source>
        <dbReference type="SAM" id="MobiDB-lite"/>
    </source>
</evidence>
<name>A0A2K3NQ13_TRIPR</name>
<dbReference type="AlphaFoldDB" id="A0A2K3NQ13"/>
<dbReference type="Proteomes" id="UP000236291">
    <property type="component" value="Unassembled WGS sequence"/>
</dbReference>